<comment type="caution">
    <text evidence="2">The sequence shown here is derived from an EMBL/GenBank/DDBJ whole genome shotgun (WGS) entry which is preliminary data.</text>
</comment>
<protein>
    <submittedName>
        <fullName evidence="2">Uncharacterized protein</fullName>
    </submittedName>
</protein>
<keyword evidence="3" id="KW-1185">Reference proteome</keyword>
<dbReference type="EMBL" id="JWZT01004688">
    <property type="protein sequence ID" value="KII63360.1"/>
    <property type="molecule type" value="Genomic_DNA"/>
</dbReference>
<feature type="region of interest" description="Disordered" evidence="1">
    <location>
        <begin position="222"/>
        <end position="256"/>
    </location>
</feature>
<feature type="compositionally biased region" description="Polar residues" evidence="1">
    <location>
        <begin position="244"/>
        <end position="256"/>
    </location>
</feature>
<gene>
    <name evidence="2" type="ORF">RF11_05946</name>
</gene>
<accession>A0A0C2M8N6</accession>
<name>A0A0C2M8N6_THEKT</name>
<sequence length="256" mass="30477">MEDQQKDECPADQIALDYYIKIIPTDSFSRQMNEVKSFMSYISKKNDLNLDSLFIEKFPTFIFEEFKRIKNGETDIQNYQEKKHLLFEVFTFIFREKNALLELPKLQNFLRQLICALTDEEYIKKIQENQKLEFYDDIKSHNHSIINRKFIKNLFGKFDDSLQYDNNDYIPESSDISEFLAYKNAMEEILILFNESIYLDQNTADYYRCIFEKYSSNSLSQCRSSDESDNKNVTQMDKNEDSKSTATQIDSKNMAR</sequence>
<proteinExistence type="predicted"/>
<organism evidence="2 3">
    <name type="scientific">Thelohanellus kitauei</name>
    <name type="common">Myxosporean</name>
    <dbReference type="NCBI Taxonomy" id="669202"/>
    <lineage>
        <taxon>Eukaryota</taxon>
        <taxon>Metazoa</taxon>
        <taxon>Cnidaria</taxon>
        <taxon>Myxozoa</taxon>
        <taxon>Myxosporea</taxon>
        <taxon>Bivalvulida</taxon>
        <taxon>Platysporina</taxon>
        <taxon>Myxobolidae</taxon>
        <taxon>Thelohanellus</taxon>
    </lineage>
</organism>
<evidence type="ECO:0000313" key="3">
    <source>
        <dbReference type="Proteomes" id="UP000031668"/>
    </source>
</evidence>
<evidence type="ECO:0000256" key="1">
    <source>
        <dbReference type="SAM" id="MobiDB-lite"/>
    </source>
</evidence>
<dbReference type="Proteomes" id="UP000031668">
    <property type="component" value="Unassembled WGS sequence"/>
</dbReference>
<reference evidence="2 3" key="1">
    <citation type="journal article" date="2014" name="Genome Biol. Evol.">
        <title>The genome of the myxosporean Thelohanellus kitauei shows adaptations to nutrient acquisition within its fish host.</title>
        <authorList>
            <person name="Yang Y."/>
            <person name="Xiong J."/>
            <person name="Zhou Z."/>
            <person name="Huo F."/>
            <person name="Miao W."/>
            <person name="Ran C."/>
            <person name="Liu Y."/>
            <person name="Zhang J."/>
            <person name="Feng J."/>
            <person name="Wang M."/>
            <person name="Wang M."/>
            <person name="Wang L."/>
            <person name="Yao B."/>
        </authorList>
    </citation>
    <scope>NUCLEOTIDE SEQUENCE [LARGE SCALE GENOMIC DNA]</scope>
    <source>
        <strain evidence="2">Wuqing</strain>
    </source>
</reference>
<dbReference type="AlphaFoldDB" id="A0A0C2M8N6"/>
<evidence type="ECO:0000313" key="2">
    <source>
        <dbReference type="EMBL" id="KII63360.1"/>
    </source>
</evidence>